<dbReference type="PANTHER" id="PTHR11496:SF102">
    <property type="entry name" value="ALCOHOL DEHYDROGENASE 4"/>
    <property type="match status" value="1"/>
</dbReference>
<protein>
    <submittedName>
        <fullName evidence="7">Alcohol dehydrogenase, class IV</fullName>
    </submittedName>
</protein>
<name>A0A1I3DGS0_9GAMM</name>
<organism evidence="7 8">
    <name type="scientific">Modicisalibacter xianhensis</name>
    <dbReference type="NCBI Taxonomy" id="442341"/>
    <lineage>
        <taxon>Bacteria</taxon>
        <taxon>Pseudomonadati</taxon>
        <taxon>Pseudomonadota</taxon>
        <taxon>Gammaproteobacteria</taxon>
        <taxon>Oceanospirillales</taxon>
        <taxon>Halomonadaceae</taxon>
        <taxon>Modicisalibacter</taxon>
    </lineage>
</organism>
<dbReference type="Pfam" id="PF00465">
    <property type="entry name" value="Fe-ADH"/>
    <property type="match status" value="1"/>
</dbReference>
<dbReference type="GO" id="GO:0004022">
    <property type="term" value="F:alcohol dehydrogenase (NAD+) activity"/>
    <property type="evidence" value="ECO:0007669"/>
    <property type="project" value="TreeGrafter"/>
</dbReference>
<keyword evidence="4" id="KW-0520">NAD</keyword>
<evidence type="ECO:0000259" key="5">
    <source>
        <dbReference type="Pfam" id="PF00465"/>
    </source>
</evidence>
<dbReference type="InterPro" id="IPR056798">
    <property type="entry name" value="ADH_Fe_C"/>
</dbReference>
<reference evidence="7 8" key="1">
    <citation type="submission" date="2016-10" db="EMBL/GenBank/DDBJ databases">
        <authorList>
            <person name="de Groot N.N."/>
        </authorList>
    </citation>
    <scope>NUCLEOTIDE SEQUENCE [LARGE SCALE GENOMIC DNA]</scope>
    <source>
        <strain evidence="7 8">CGMCC 1.6848</strain>
    </source>
</reference>
<dbReference type="RefSeq" id="WP_092847590.1">
    <property type="nucleotide sequence ID" value="NZ_FOPY01000011.1"/>
</dbReference>
<keyword evidence="8" id="KW-1185">Reference proteome</keyword>
<comment type="cofactor">
    <cofactor evidence="1">
        <name>Fe cation</name>
        <dbReference type="ChEBI" id="CHEBI:24875"/>
    </cofactor>
</comment>
<dbReference type="PROSITE" id="PS00913">
    <property type="entry name" value="ADH_IRON_1"/>
    <property type="match status" value="1"/>
</dbReference>
<dbReference type="AlphaFoldDB" id="A0A1I3DGS0"/>
<dbReference type="FunFam" id="3.40.50.1970:FF:000003">
    <property type="entry name" value="Alcohol dehydrogenase, iron-containing"/>
    <property type="match status" value="1"/>
</dbReference>
<dbReference type="Proteomes" id="UP000199040">
    <property type="component" value="Unassembled WGS sequence"/>
</dbReference>
<evidence type="ECO:0000256" key="4">
    <source>
        <dbReference type="ARBA" id="ARBA00023027"/>
    </source>
</evidence>
<dbReference type="InterPro" id="IPR018211">
    <property type="entry name" value="ADH_Fe_CS"/>
</dbReference>
<dbReference type="Gene3D" id="3.40.50.1970">
    <property type="match status" value="1"/>
</dbReference>
<dbReference type="SUPFAM" id="SSF56796">
    <property type="entry name" value="Dehydroquinate synthase-like"/>
    <property type="match status" value="1"/>
</dbReference>
<gene>
    <name evidence="7" type="ORF">SAMN04487959_11112</name>
</gene>
<evidence type="ECO:0000256" key="1">
    <source>
        <dbReference type="ARBA" id="ARBA00001962"/>
    </source>
</evidence>
<evidence type="ECO:0000313" key="8">
    <source>
        <dbReference type="Proteomes" id="UP000199040"/>
    </source>
</evidence>
<feature type="domain" description="Fe-containing alcohol dehydrogenase-like C-terminal" evidence="6">
    <location>
        <begin position="189"/>
        <end position="377"/>
    </location>
</feature>
<evidence type="ECO:0000259" key="6">
    <source>
        <dbReference type="Pfam" id="PF25137"/>
    </source>
</evidence>
<dbReference type="PANTHER" id="PTHR11496">
    <property type="entry name" value="ALCOHOL DEHYDROGENASE"/>
    <property type="match status" value="1"/>
</dbReference>
<evidence type="ECO:0000256" key="2">
    <source>
        <dbReference type="ARBA" id="ARBA00007358"/>
    </source>
</evidence>
<dbReference type="Gene3D" id="1.20.1090.10">
    <property type="entry name" value="Dehydroquinate synthase-like - alpha domain"/>
    <property type="match status" value="1"/>
</dbReference>
<dbReference type="GO" id="GO:0046872">
    <property type="term" value="F:metal ion binding"/>
    <property type="evidence" value="ECO:0007669"/>
    <property type="project" value="InterPro"/>
</dbReference>
<dbReference type="STRING" id="442341.SAMN04487959_11112"/>
<dbReference type="EMBL" id="FOPY01000011">
    <property type="protein sequence ID" value="SFH85950.1"/>
    <property type="molecule type" value="Genomic_DNA"/>
</dbReference>
<dbReference type="Pfam" id="PF25137">
    <property type="entry name" value="ADH_Fe_C"/>
    <property type="match status" value="1"/>
</dbReference>
<evidence type="ECO:0000313" key="7">
    <source>
        <dbReference type="EMBL" id="SFH85950.1"/>
    </source>
</evidence>
<dbReference type="InterPro" id="IPR039697">
    <property type="entry name" value="Alcohol_dehydrogenase_Fe"/>
</dbReference>
<evidence type="ECO:0000256" key="3">
    <source>
        <dbReference type="ARBA" id="ARBA00023002"/>
    </source>
</evidence>
<keyword evidence="3" id="KW-0560">Oxidoreductase</keyword>
<proteinExistence type="inferred from homology"/>
<sequence>MPAVINYLTKIVFGEGALDSLDDELTQLGVSAPLLVTDKGLVQSGLIERVRQAISRPSPLPVYDETPPNPTEDAVEAALALFHQHGCDGIVAVGGGSSIDLAKGVSLLASHAAPLRQYALIEGGASRITADTLPLVAIPTTAGTGSEVGRGALISMRDQRKLGFISPHLIPSVAICDPGMTLSLPPWLTAATGMDAIAHCVETYLSPRINPPAEAIALDGLRRAMGNLHTAFRHGDDLQARSEMMMAAVEGALAFQKGLGAVHSLSHALGGFHSLKLHHGTLNSLLLPAVLRYNAPVCEEKYVQLRAAMGLAPDADVAAAFEALHQELELPGSLAELGVTREQLDQAAQWAVEDHSTATNPRPATRDDFLSMLQEAYEAR</sequence>
<dbReference type="InterPro" id="IPR001670">
    <property type="entry name" value="ADH_Fe/GldA"/>
</dbReference>
<dbReference type="CDD" id="cd14861">
    <property type="entry name" value="Fe-ADH-like"/>
    <property type="match status" value="1"/>
</dbReference>
<accession>A0A1I3DGS0</accession>
<feature type="domain" description="Alcohol dehydrogenase iron-type/glycerol dehydrogenase GldA" evidence="5">
    <location>
        <begin position="9"/>
        <end position="178"/>
    </location>
</feature>
<comment type="similarity">
    <text evidence="2">Belongs to the iron-containing alcohol dehydrogenase family.</text>
</comment>